<dbReference type="RefSeq" id="WP_141959311.1">
    <property type="nucleotide sequence ID" value="NZ_VFOZ01000001.1"/>
</dbReference>
<feature type="transmembrane region" description="Helical" evidence="1">
    <location>
        <begin position="35"/>
        <end position="54"/>
    </location>
</feature>
<keyword evidence="1" id="KW-0472">Membrane</keyword>
<keyword evidence="3" id="KW-1185">Reference proteome</keyword>
<proteinExistence type="predicted"/>
<feature type="transmembrane region" description="Helical" evidence="1">
    <location>
        <begin position="60"/>
        <end position="83"/>
    </location>
</feature>
<evidence type="ECO:0000313" key="3">
    <source>
        <dbReference type="Proteomes" id="UP000316096"/>
    </source>
</evidence>
<keyword evidence="1" id="KW-1133">Transmembrane helix</keyword>
<comment type="caution">
    <text evidence="2">The sequence shown here is derived from an EMBL/GenBank/DDBJ whole genome shotgun (WGS) entry which is preliminary data.</text>
</comment>
<evidence type="ECO:0000313" key="2">
    <source>
        <dbReference type="EMBL" id="TQM00050.1"/>
    </source>
</evidence>
<dbReference type="Proteomes" id="UP000316096">
    <property type="component" value="Unassembled WGS sequence"/>
</dbReference>
<dbReference type="AlphaFoldDB" id="A0A543CSG6"/>
<evidence type="ECO:0000256" key="1">
    <source>
        <dbReference type="SAM" id="Phobius"/>
    </source>
</evidence>
<dbReference type="EMBL" id="VFOZ01000001">
    <property type="protein sequence ID" value="TQM00050.1"/>
    <property type="molecule type" value="Genomic_DNA"/>
</dbReference>
<keyword evidence="1" id="KW-0812">Transmembrane</keyword>
<accession>A0A543CSG6</accession>
<reference evidence="2 3" key="1">
    <citation type="submission" date="2019-06" db="EMBL/GenBank/DDBJ databases">
        <title>Sequencing the genomes of 1000 actinobacteria strains.</title>
        <authorList>
            <person name="Klenk H.-P."/>
        </authorList>
    </citation>
    <scope>NUCLEOTIDE SEQUENCE [LARGE SCALE GENOMIC DNA]</scope>
    <source>
        <strain evidence="2 3">DSM 102200</strain>
    </source>
</reference>
<organism evidence="2 3">
    <name type="scientific">Actinoallomurus bryophytorum</name>
    <dbReference type="NCBI Taxonomy" id="1490222"/>
    <lineage>
        <taxon>Bacteria</taxon>
        <taxon>Bacillati</taxon>
        <taxon>Actinomycetota</taxon>
        <taxon>Actinomycetes</taxon>
        <taxon>Streptosporangiales</taxon>
        <taxon>Thermomonosporaceae</taxon>
        <taxon>Actinoallomurus</taxon>
    </lineage>
</organism>
<gene>
    <name evidence="2" type="ORF">FB559_5754</name>
</gene>
<feature type="transmembrane region" description="Helical" evidence="1">
    <location>
        <begin position="6"/>
        <end position="23"/>
    </location>
</feature>
<name>A0A543CSG6_9ACTN</name>
<feature type="transmembrane region" description="Helical" evidence="1">
    <location>
        <begin position="92"/>
        <end position="113"/>
    </location>
</feature>
<protein>
    <submittedName>
        <fullName evidence="2">Uncharacterized protein</fullName>
    </submittedName>
</protein>
<sequence>MTAGAVVWPWPPVGLAIGVLLLWRSRSWTTRAKYVGGHLPLAAAIVLTAASYLLGSWIGLGAPAGLIVAGLVLPLVGAGYLAVRLGRRLRPLAWAGVAAVLLVVAVPAVVGLVPARTSAFVAGDVAPRPLTSGKTTCGAFYAAKHFPGRGAIGTNVGICWNGARVWTAWGPNCPVSSTGLARLSVHRCTVRAQGSVLLVDTDITERATTAPGFGRSEGYGWVIDPDGSFQPI</sequence>